<evidence type="ECO:0000256" key="7">
    <source>
        <dbReference type="ARBA" id="ARBA00023033"/>
    </source>
</evidence>
<evidence type="ECO:0000256" key="4">
    <source>
        <dbReference type="ARBA" id="ARBA00022723"/>
    </source>
</evidence>
<evidence type="ECO:0000256" key="5">
    <source>
        <dbReference type="ARBA" id="ARBA00023002"/>
    </source>
</evidence>
<dbReference type="Proteomes" id="UP000053029">
    <property type="component" value="Unassembled WGS sequence"/>
</dbReference>
<dbReference type="GO" id="GO:0020037">
    <property type="term" value="F:heme binding"/>
    <property type="evidence" value="ECO:0007669"/>
    <property type="project" value="InterPro"/>
</dbReference>
<dbReference type="GO" id="GO:0016705">
    <property type="term" value="F:oxidoreductase activity, acting on paired donors, with incorporation or reduction of molecular oxygen"/>
    <property type="evidence" value="ECO:0007669"/>
    <property type="project" value="InterPro"/>
</dbReference>
<feature type="region of interest" description="Disordered" evidence="9">
    <location>
        <begin position="406"/>
        <end position="428"/>
    </location>
</feature>
<evidence type="ECO:0000313" key="11">
    <source>
        <dbReference type="EMBL" id="KIW76695.1"/>
    </source>
</evidence>
<dbReference type="HOGENOM" id="CLU_001570_14_4_1"/>
<keyword evidence="10" id="KW-0472">Membrane</keyword>
<dbReference type="VEuPathDB" id="FungiDB:Z517_09139"/>
<evidence type="ECO:0008006" key="13">
    <source>
        <dbReference type="Google" id="ProtNLM"/>
    </source>
</evidence>
<feature type="transmembrane region" description="Helical" evidence="10">
    <location>
        <begin position="16"/>
        <end position="40"/>
    </location>
</feature>
<feature type="binding site" description="axial binding residue" evidence="8">
    <location>
        <position position="477"/>
    </location>
    <ligand>
        <name>heme</name>
        <dbReference type="ChEBI" id="CHEBI:30413"/>
    </ligand>
    <ligandPart>
        <name>Fe</name>
        <dbReference type="ChEBI" id="CHEBI:18248"/>
    </ligandPart>
</feature>
<evidence type="ECO:0000256" key="6">
    <source>
        <dbReference type="ARBA" id="ARBA00023004"/>
    </source>
</evidence>
<sequence>MGVFEALWFATKKSSLFLPLACLALWICYNVGLVVYRLIFSPIAHFPGPRIAAATYWYEFYYDVILGGQYTFRIRDLHKQYGPVVRINPQELHFYPPRFYEEIYAGPTRRRDRWERYTQGFGMPGAGASTNPHDLHKARRAALSPYFSMQSVRKLQSVIEEKADLLLARVREFGNVRKGDERKPLNLEVAFAAYAYDVITEYAFARSEHHLEAEDFDPWMLKAASSTSSLGQIAKQMYWLFWLVLNIPDWMARRLDPNASRYLQFKRDIKNQIENIRNGVDTSHKTASHPTIFHEILDSSLPAVEKRTARLADEGATVVSAGAVTTGWTLPVTVFYLLSNPGVLQKLKRELYEAIPDPTTPTPLPELERLPYLTGVIQEGLRLSYGICTRLERIARDETLVFVVSDDDDDDDDKHADSAGPTTWTIPPGTPCSMSSYLIHRDADTFPSPHEFRPERWIENPRLDRFLVSFSKGSMQCLGINLAYAELYLVLAKLFRVYGGDGVTFDGDVGRLHLFDTTFDRDVDMREDRFIPLPSRDAKGVRVLVELF</sequence>
<comment type="similarity">
    <text evidence="2">Belongs to the cytochrome P450 family.</text>
</comment>
<keyword evidence="3 8" id="KW-0349">Heme</keyword>
<evidence type="ECO:0000313" key="12">
    <source>
        <dbReference type="Proteomes" id="UP000053029"/>
    </source>
</evidence>
<dbReference type="PANTHER" id="PTHR24305:SF157">
    <property type="entry name" value="N-ACETYLTRYPTOPHAN 6-HYDROXYLASE IVOC-RELATED"/>
    <property type="match status" value="1"/>
</dbReference>
<comment type="cofactor">
    <cofactor evidence="1 8">
        <name>heme</name>
        <dbReference type="ChEBI" id="CHEBI:30413"/>
    </cofactor>
</comment>
<dbReference type="GO" id="GO:0004497">
    <property type="term" value="F:monooxygenase activity"/>
    <property type="evidence" value="ECO:0007669"/>
    <property type="project" value="UniProtKB-KW"/>
</dbReference>
<keyword evidence="7" id="KW-0503">Monooxygenase</keyword>
<evidence type="ECO:0000256" key="8">
    <source>
        <dbReference type="PIRSR" id="PIRSR602401-1"/>
    </source>
</evidence>
<keyword evidence="10" id="KW-1133">Transmembrane helix</keyword>
<keyword evidence="10" id="KW-0812">Transmembrane</keyword>
<reference evidence="11 12" key="1">
    <citation type="submission" date="2015-01" db="EMBL/GenBank/DDBJ databases">
        <title>The Genome Sequence of Fonsecaea pedrosoi CBS 271.37.</title>
        <authorList>
            <consortium name="The Broad Institute Genomics Platform"/>
            <person name="Cuomo C."/>
            <person name="de Hoog S."/>
            <person name="Gorbushina A."/>
            <person name="Stielow B."/>
            <person name="Teixiera M."/>
            <person name="Abouelleil A."/>
            <person name="Chapman S.B."/>
            <person name="Priest M."/>
            <person name="Young S.K."/>
            <person name="Wortman J."/>
            <person name="Nusbaum C."/>
            <person name="Birren B."/>
        </authorList>
    </citation>
    <scope>NUCLEOTIDE SEQUENCE [LARGE SCALE GENOMIC DNA]</scope>
    <source>
        <strain evidence="11 12">CBS 271.37</strain>
    </source>
</reference>
<dbReference type="InterPro" id="IPR002401">
    <property type="entry name" value="Cyt_P450_E_grp-I"/>
</dbReference>
<evidence type="ECO:0000256" key="3">
    <source>
        <dbReference type="ARBA" id="ARBA00022617"/>
    </source>
</evidence>
<dbReference type="STRING" id="1442368.A0A0D2GDD0"/>
<dbReference type="EMBL" id="KN846974">
    <property type="protein sequence ID" value="KIW76695.1"/>
    <property type="molecule type" value="Genomic_DNA"/>
</dbReference>
<dbReference type="SUPFAM" id="SSF48264">
    <property type="entry name" value="Cytochrome P450"/>
    <property type="match status" value="1"/>
</dbReference>
<name>A0A0D2GDD0_9EURO</name>
<dbReference type="Pfam" id="PF00067">
    <property type="entry name" value="p450"/>
    <property type="match status" value="2"/>
</dbReference>
<dbReference type="OrthoDB" id="3945418at2759"/>
<dbReference type="AlphaFoldDB" id="A0A0D2GDD0"/>
<keyword evidence="6 8" id="KW-0408">Iron</keyword>
<accession>A0A0D2GDD0</accession>
<evidence type="ECO:0000256" key="2">
    <source>
        <dbReference type="ARBA" id="ARBA00010617"/>
    </source>
</evidence>
<dbReference type="PANTHER" id="PTHR24305">
    <property type="entry name" value="CYTOCHROME P450"/>
    <property type="match status" value="1"/>
</dbReference>
<keyword evidence="5" id="KW-0560">Oxidoreductase</keyword>
<protein>
    <recommendedName>
        <fullName evidence="13">Cytochrome P450</fullName>
    </recommendedName>
</protein>
<dbReference type="RefSeq" id="XP_013280503.1">
    <property type="nucleotide sequence ID" value="XM_013425049.1"/>
</dbReference>
<evidence type="ECO:0000256" key="1">
    <source>
        <dbReference type="ARBA" id="ARBA00001971"/>
    </source>
</evidence>
<evidence type="ECO:0000256" key="10">
    <source>
        <dbReference type="SAM" id="Phobius"/>
    </source>
</evidence>
<dbReference type="InterPro" id="IPR036396">
    <property type="entry name" value="Cyt_P450_sf"/>
</dbReference>
<dbReference type="Gene3D" id="1.10.630.10">
    <property type="entry name" value="Cytochrome P450"/>
    <property type="match status" value="1"/>
</dbReference>
<dbReference type="InterPro" id="IPR001128">
    <property type="entry name" value="Cyt_P450"/>
</dbReference>
<dbReference type="GO" id="GO:0005506">
    <property type="term" value="F:iron ion binding"/>
    <property type="evidence" value="ECO:0007669"/>
    <property type="project" value="InterPro"/>
</dbReference>
<organism evidence="11 12">
    <name type="scientific">Fonsecaea pedrosoi CBS 271.37</name>
    <dbReference type="NCBI Taxonomy" id="1442368"/>
    <lineage>
        <taxon>Eukaryota</taxon>
        <taxon>Fungi</taxon>
        <taxon>Dikarya</taxon>
        <taxon>Ascomycota</taxon>
        <taxon>Pezizomycotina</taxon>
        <taxon>Eurotiomycetes</taxon>
        <taxon>Chaetothyriomycetidae</taxon>
        <taxon>Chaetothyriales</taxon>
        <taxon>Herpotrichiellaceae</taxon>
        <taxon>Fonsecaea</taxon>
    </lineage>
</organism>
<evidence type="ECO:0000256" key="9">
    <source>
        <dbReference type="SAM" id="MobiDB-lite"/>
    </source>
</evidence>
<proteinExistence type="inferred from homology"/>
<keyword evidence="4 8" id="KW-0479">Metal-binding</keyword>
<keyword evidence="12" id="KW-1185">Reference proteome</keyword>
<dbReference type="PRINTS" id="PR00463">
    <property type="entry name" value="EP450I"/>
</dbReference>
<dbReference type="GeneID" id="25308629"/>
<dbReference type="CDD" id="cd11062">
    <property type="entry name" value="CYP58-like"/>
    <property type="match status" value="1"/>
</dbReference>
<dbReference type="InterPro" id="IPR050121">
    <property type="entry name" value="Cytochrome_P450_monoxygenase"/>
</dbReference>
<gene>
    <name evidence="11" type="ORF">Z517_09139</name>
</gene>